<proteinExistence type="predicted"/>
<reference evidence="3 4" key="1">
    <citation type="submission" date="2017-07" db="EMBL/GenBank/DDBJ databases">
        <title>Leptospira spp. isolated from tropical soils.</title>
        <authorList>
            <person name="Thibeaux R."/>
            <person name="Iraola G."/>
            <person name="Ferres I."/>
            <person name="Bierque E."/>
            <person name="Girault D."/>
            <person name="Soupe-Gilbert M.-E."/>
            <person name="Picardeau M."/>
            <person name="Goarant C."/>
        </authorList>
    </citation>
    <scope>NUCLEOTIDE SEQUENCE [LARGE SCALE GENOMIC DNA]</scope>
    <source>
        <strain evidence="2 4">FH1-B-B1</strain>
        <strain evidence="1 3">FH1-B-C1</strain>
    </source>
</reference>
<organism evidence="2 4">
    <name type="scientific">Leptospira perolatii</name>
    <dbReference type="NCBI Taxonomy" id="2023191"/>
    <lineage>
        <taxon>Bacteria</taxon>
        <taxon>Pseudomonadati</taxon>
        <taxon>Spirochaetota</taxon>
        <taxon>Spirochaetia</taxon>
        <taxon>Leptospirales</taxon>
        <taxon>Leptospiraceae</taxon>
        <taxon>Leptospira</taxon>
    </lineage>
</organism>
<dbReference type="EMBL" id="NPDZ01000001">
    <property type="protein sequence ID" value="PJZ75199.1"/>
    <property type="molecule type" value="Genomic_DNA"/>
</dbReference>
<accession>A0A2M9ZT96</accession>
<comment type="caution">
    <text evidence="2">The sequence shown here is derived from an EMBL/GenBank/DDBJ whole genome shotgun (WGS) entry which is preliminary data.</text>
</comment>
<dbReference type="AlphaFoldDB" id="A0A2M9ZT96"/>
<dbReference type="EMBL" id="NPDY01000001">
    <property type="protein sequence ID" value="PJZ71583.1"/>
    <property type="molecule type" value="Genomic_DNA"/>
</dbReference>
<evidence type="ECO:0000313" key="1">
    <source>
        <dbReference type="EMBL" id="PJZ71583.1"/>
    </source>
</evidence>
<evidence type="ECO:0000313" key="3">
    <source>
        <dbReference type="Proteomes" id="UP000231962"/>
    </source>
</evidence>
<evidence type="ECO:0000313" key="4">
    <source>
        <dbReference type="Proteomes" id="UP000231990"/>
    </source>
</evidence>
<sequence length="56" mass="6757">MLLTEEEFELLRQEAEKRDLSASELLRTCFRNEIFKSDTYKRLDALKELTQMYPGR</sequence>
<gene>
    <name evidence="1" type="ORF">CH360_01795</name>
    <name evidence="2" type="ORF">CH373_01795</name>
</gene>
<protein>
    <submittedName>
        <fullName evidence="2">CopG family transcriptional regulator</fullName>
    </submittedName>
</protein>
<dbReference type="OrthoDB" id="332456at2"/>
<dbReference type="Proteomes" id="UP000231962">
    <property type="component" value="Unassembled WGS sequence"/>
</dbReference>
<name>A0A2M9ZT96_9LEPT</name>
<dbReference type="Proteomes" id="UP000231990">
    <property type="component" value="Unassembled WGS sequence"/>
</dbReference>
<keyword evidence="3" id="KW-1185">Reference proteome</keyword>
<evidence type="ECO:0000313" key="2">
    <source>
        <dbReference type="EMBL" id="PJZ75199.1"/>
    </source>
</evidence>